<evidence type="ECO:0000313" key="1">
    <source>
        <dbReference type="EMBL" id="BCI64837.1"/>
    </source>
</evidence>
<accession>A0A7G1I5Z3</accession>
<dbReference type="AlphaFoldDB" id="A0A7G1I5Z3"/>
<dbReference type="Proteomes" id="UP000594042">
    <property type="component" value="Chromosome"/>
</dbReference>
<gene>
    <name evidence="1" type="ORF">Cop2CBH44_31900</name>
</gene>
<dbReference type="EMBL" id="AP023322">
    <property type="protein sequence ID" value="BCI64837.1"/>
    <property type="molecule type" value="Genomic_DNA"/>
</dbReference>
<organism evidence="1 2">
    <name type="scientific">Coprobacter secundus subsp. similis</name>
    <dbReference type="NCBI Taxonomy" id="2751153"/>
    <lineage>
        <taxon>Bacteria</taxon>
        <taxon>Pseudomonadati</taxon>
        <taxon>Bacteroidota</taxon>
        <taxon>Bacteroidia</taxon>
        <taxon>Bacteroidales</taxon>
        <taxon>Barnesiellaceae</taxon>
        <taxon>Coprobacter</taxon>
    </lineage>
</organism>
<reference evidence="2" key="1">
    <citation type="submission" date="2020-07" db="EMBL/GenBank/DDBJ databases">
        <title>Complete genome sequencing of Coprobacter sp. strain 2CBH44.</title>
        <authorList>
            <person name="Sakamoto M."/>
            <person name="Murakami T."/>
            <person name="Mori H."/>
        </authorList>
    </citation>
    <scope>NUCLEOTIDE SEQUENCE [LARGE SCALE GENOMIC DNA]</scope>
    <source>
        <strain evidence="2">2CBH44</strain>
    </source>
</reference>
<evidence type="ECO:0000313" key="2">
    <source>
        <dbReference type="Proteomes" id="UP000594042"/>
    </source>
</evidence>
<sequence>MRGLLDSILQLNLGFLTSIPMGLCKYSTCNPVTEVKQDSFAYVMTANMASMAVNNRLFFDVRYITDRYSGHCLWLLFRYSVGLTPNSFLKAFEK</sequence>
<name>A0A7G1I5Z3_9BACT</name>
<protein>
    <submittedName>
        <fullName evidence="1">Uncharacterized protein</fullName>
    </submittedName>
</protein>
<dbReference type="KEGG" id="copr:Cop2CBH44_31900"/>
<proteinExistence type="predicted"/>
<keyword evidence="2" id="KW-1185">Reference proteome</keyword>